<accession>A0AAD7NZM8</accession>
<gene>
    <name evidence="1" type="ORF">B0H16DRAFT_1298573</name>
</gene>
<dbReference type="EMBL" id="JARKIB010000004">
    <property type="protein sequence ID" value="KAJ7781638.1"/>
    <property type="molecule type" value="Genomic_DNA"/>
</dbReference>
<dbReference type="Gene3D" id="3.30.559.10">
    <property type="entry name" value="Chloramphenicol acetyltransferase-like domain"/>
    <property type="match status" value="2"/>
</dbReference>
<proteinExistence type="predicted"/>
<evidence type="ECO:0000313" key="1">
    <source>
        <dbReference type="EMBL" id="KAJ7781638.1"/>
    </source>
</evidence>
<comment type="caution">
    <text evidence="1">The sequence shown here is derived from an EMBL/GenBank/DDBJ whole genome shotgun (WGS) entry which is preliminary data.</text>
</comment>
<protein>
    <submittedName>
        <fullName evidence="1">Uncharacterized protein</fullName>
    </submittedName>
</protein>
<evidence type="ECO:0000313" key="2">
    <source>
        <dbReference type="Proteomes" id="UP001215598"/>
    </source>
</evidence>
<dbReference type="Proteomes" id="UP001215598">
    <property type="component" value="Unassembled WGS sequence"/>
</dbReference>
<keyword evidence="2" id="KW-1185">Reference proteome</keyword>
<organism evidence="1 2">
    <name type="scientific">Mycena metata</name>
    <dbReference type="NCBI Taxonomy" id="1033252"/>
    <lineage>
        <taxon>Eukaryota</taxon>
        <taxon>Fungi</taxon>
        <taxon>Dikarya</taxon>
        <taxon>Basidiomycota</taxon>
        <taxon>Agaricomycotina</taxon>
        <taxon>Agaricomycetes</taxon>
        <taxon>Agaricomycetidae</taxon>
        <taxon>Agaricales</taxon>
        <taxon>Marasmiineae</taxon>
        <taxon>Mycenaceae</taxon>
        <taxon>Mycena</taxon>
    </lineage>
</organism>
<dbReference type="AlphaFoldDB" id="A0AAD7NZM8"/>
<name>A0AAD7NZM8_9AGAR</name>
<dbReference type="InterPro" id="IPR023213">
    <property type="entry name" value="CAT-like_dom_sf"/>
</dbReference>
<reference evidence="1" key="1">
    <citation type="submission" date="2023-03" db="EMBL/GenBank/DDBJ databases">
        <title>Massive genome expansion in bonnet fungi (Mycena s.s.) driven by repeated elements and novel gene families across ecological guilds.</title>
        <authorList>
            <consortium name="Lawrence Berkeley National Laboratory"/>
            <person name="Harder C.B."/>
            <person name="Miyauchi S."/>
            <person name="Viragh M."/>
            <person name="Kuo A."/>
            <person name="Thoen E."/>
            <person name="Andreopoulos B."/>
            <person name="Lu D."/>
            <person name="Skrede I."/>
            <person name="Drula E."/>
            <person name="Henrissat B."/>
            <person name="Morin E."/>
            <person name="Kohler A."/>
            <person name="Barry K."/>
            <person name="LaButti K."/>
            <person name="Morin E."/>
            <person name="Salamov A."/>
            <person name="Lipzen A."/>
            <person name="Mereny Z."/>
            <person name="Hegedus B."/>
            <person name="Baldrian P."/>
            <person name="Stursova M."/>
            <person name="Weitz H."/>
            <person name="Taylor A."/>
            <person name="Grigoriev I.V."/>
            <person name="Nagy L.G."/>
            <person name="Martin F."/>
            <person name="Kauserud H."/>
        </authorList>
    </citation>
    <scope>NUCLEOTIDE SEQUENCE</scope>
    <source>
        <strain evidence="1">CBHHK182m</strain>
    </source>
</reference>
<sequence>MLPPNSAEPGQLLPVSPPPPLARYPLTVFDNSLERSTFLTGWLVRGEIDAHALGNALRRMTEKWRVLAGRLEAIPGTKNWQICVPLGPLPEDYPTYLLTASISDVPLSTYITVPLETSSESLPLTLFLHPASPRQNSDWVLNNLPITCWHITHFPSRVAGEPSYSCIGFGRSHGIFDGIGAASVIRALVAEMQGKEWDVPPPPREGYHPNPIDQLLLQKVGQGQAKYPQPGYSALGVKGTLWLVGWHLRERYWRGSIHRIFSIPQECISFLVEGVKSDVQRNVLHSVEQNILSTGDVLVAWLIKVIYAQGSSSQTVMHCSNFASFRDLIAEAGGESLAHYPHNAFLPLPYPTLTVKEVNSLTLPQLTWKLCQARHELNLDHVISAHQFMTRNTITMPVHPNADETLVVSNVSASRILEADWSAIGSQGTLCGYRFSATPTNLIIGNTVYISGRLGSSTILDVNLNKVRTYNLTRAIEELKIRVLNAT</sequence>